<feature type="coiled-coil region" evidence="1">
    <location>
        <begin position="611"/>
        <end position="645"/>
    </location>
</feature>
<reference evidence="3 4" key="1">
    <citation type="submission" date="2019-09" db="EMBL/GenBank/DDBJ databases">
        <title>Genome sequencing of strain KACC 19306.</title>
        <authorList>
            <person name="Heo J."/>
            <person name="Kim S.-J."/>
            <person name="Kim J.-S."/>
            <person name="Hong S.-B."/>
            <person name="Kwon S.-W."/>
        </authorList>
    </citation>
    <scope>NUCLEOTIDE SEQUENCE [LARGE SCALE GENOMIC DNA]</scope>
    <source>
        <strain evidence="3 4">KACC 19306</strain>
    </source>
</reference>
<dbReference type="Gene3D" id="3.40.50.150">
    <property type="entry name" value="Vaccinia Virus protein VP39"/>
    <property type="match status" value="1"/>
</dbReference>
<organism evidence="3 4">
    <name type="scientific">Agromyces intestinalis</name>
    <dbReference type="NCBI Taxonomy" id="2592652"/>
    <lineage>
        <taxon>Bacteria</taxon>
        <taxon>Bacillati</taxon>
        <taxon>Actinomycetota</taxon>
        <taxon>Actinomycetes</taxon>
        <taxon>Micrococcales</taxon>
        <taxon>Microbacteriaceae</taxon>
        <taxon>Agromyces</taxon>
    </lineage>
</organism>
<dbReference type="AlphaFoldDB" id="A0A5C1YET7"/>
<keyword evidence="1" id="KW-0175">Coiled coil</keyword>
<feature type="domain" description="Methyltransferase" evidence="2">
    <location>
        <begin position="412"/>
        <end position="504"/>
    </location>
</feature>
<dbReference type="EMBL" id="CP043505">
    <property type="protein sequence ID" value="QEO13527.1"/>
    <property type="molecule type" value="Genomic_DNA"/>
</dbReference>
<protein>
    <submittedName>
        <fullName evidence="3">Methyltransferase domain-containing protein</fullName>
    </submittedName>
</protein>
<proteinExistence type="predicted"/>
<dbReference type="OrthoDB" id="3780655at2"/>
<keyword evidence="3" id="KW-0808">Transferase</keyword>
<dbReference type="InterPro" id="IPR052613">
    <property type="entry name" value="LicD_transferase"/>
</dbReference>
<dbReference type="PANTHER" id="PTHR13627">
    <property type="entry name" value="FUKUTIN RELATED PROTEIN"/>
    <property type="match status" value="1"/>
</dbReference>
<dbReference type="Proteomes" id="UP000324678">
    <property type="component" value="Chromosome"/>
</dbReference>
<dbReference type="CDD" id="cd02440">
    <property type="entry name" value="AdoMet_MTases"/>
    <property type="match status" value="1"/>
</dbReference>
<evidence type="ECO:0000313" key="3">
    <source>
        <dbReference type="EMBL" id="QEO13527.1"/>
    </source>
</evidence>
<dbReference type="PANTHER" id="PTHR13627:SF31">
    <property type="entry name" value="RIBITOL 5-PHOSPHATE TRANSFERASE FKRP"/>
    <property type="match status" value="1"/>
</dbReference>
<dbReference type="GO" id="GO:0032259">
    <property type="term" value="P:methylation"/>
    <property type="evidence" value="ECO:0007669"/>
    <property type="project" value="UniProtKB-KW"/>
</dbReference>
<accession>A0A5C1YET7</accession>
<dbReference type="SUPFAM" id="SSF53335">
    <property type="entry name" value="S-adenosyl-L-methionine-dependent methyltransferases"/>
    <property type="match status" value="1"/>
</dbReference>
<keyword evidence="3" id="KW-0489">Methyltransferase</keyword>
<name>A0A5C1YET7_9MICO</name>
<keyword evidence="4" id="KW-1185">Reference proteome</keyword>
<dbReference type="InterPro" id="IPR041698">
    <property type="entry name" value="Methyltransf_25"/>
</dbReference>
<dbReference type="GO" id="GO:0008168">
    <property type="term" value="F:methyltransferase activity"/>
    <property type="evidence" value="ECO:0007669"/>
    <property type="project" value="UniProtKB-KW"/>
</dbReference>
<sequence length="658" mass="72333">MRTSHTRRRARCGGQGSCAQGYRARVPGQRCRVVGPANGGPVPPCWNGGRRYTCMDSESEADVNRADDSARPQAIDLAVDRRGVVWRSGGEPAGTPVDLEVDGRRVWSTHLPEAVNGVVRVPWPESLRPHLRGSGRIQVFAGDEPIAAGSFRFAPRPGGSASIPAPRSLAELAAAGTTVDKWGKLVGAATSELHELLLDAGAALIAVLADEGYRVAITGGTLLGAVRTGSILERDDDVDLLVYLGEQTPTDVSLASFELQRRLEQHGYRVIRHSDAHLQVPAGTTTAGRAAHVDLFMGFHHAGVYNQPIHVRAGLAESQLVPFEQIELGGRWFPSVRDPEAWLAACYGPSWRVPDPAFRFETPGVTRRRFEHWFGVFDSFRHHWQLSYDAVGGARRSDARDMLDRTEPGDLVVDLGTGSGRLAEVLAEAGRRVVAVDYASRALDEARLRADERFDVWELNLADRRAVTATAGELGGEGDVSFLLADTLAYLPEQTRRNVYGMIRVLAGEHGVAVASFPTRTSRRFAQQLPETWQLALPWLHDELAAHGLRFRLLRHDLRVIAGEPRVFAVVVIDVGDPDRSWEAVLMQRAKRMLRRGAGPEAPEPAPVESSADADARVAELERRVAELTEEIDELREDSRRIAELYDLVSQRLVDERD</sequence>
<evidence type="ECO:0000259" key="2">
    <source>
        <dbReference type="Pfam" id="PF13649"/>
    </source>
</evidence>
<dbReference type="Pfam" id="PF13649">
    <property type="entry name" value="Methyltransf_25"/>
    <property type="match status" value="1"/>
</dbReference>
<dbReference type="KEGG" id="ail:FLP10_03175"/>
<dbReference type="InterPro" id="IPR029063">
    <property type="entry name" value="SAM-dependent_MTases_sf"/>
</dbReference>
<evidence type="ECO:0000256" key="1">
    <source>
        <dbReference type="SAM" id="Coils"/>
    </source>
</evidence>
<evidence type="ECO:0000313" key="4">
    <source>
        <dbReference type="Proteomes" id="UP000324678"/>
    </source>
</evidence>
<gene>
    <name evidence="3" type="ORF">FLP10_03175</name>
</gene>